<dbReference type="AlphaFoldDB" id="A0A9J6GX28"/>
<dbReference type="Pfam" id="PF00106">
    <property type="entry name" value="adh_short"/>
    <property type="match status" value="1"/>
</dbReference>
<organism evidence="2 3">
    <name type="scientific">Haemaphysalis longicornis</name>
    <name type="common">Bush tick</name>
    <dbReference type="NCBI Taxonomy" id="44386"/>
    <lineage>
        <taxon>Eukaryota</taxon>
        <taxon>Metazoa</taxon>
        <taxon>Ecdysozoa</taxon>
        <taxon>Arthropoda</taxon>
        <taxon>Chelicerata</taxon>
        <taxon>Arachnida</taxon>
        <taxon>Acari</taxon>
        <taxon>Parasitiformes</taxon>
        <taxon>Ixodida</taxon>
        <taxon>Ixodoidea</taxon>
        <taxon>Ixodidae</taxon>
        <taxon>Haemaphysalinae</taxon>
        <taxon>Haemaphysalis</taxon>
    </lineage>
</organism>
<dbReference type="VEuPathDB" id="VectorBase:HLOH_055630"/>
<name>A0A9J6GX28_HAELO</name>
<proteinExistence type="predicted"/>
<dbReference type="PROSITE" id="PS00061">
    <property type="entry name" value="ADH_SHORT"/>
    <property type="match status" value="1"/>
</dbReference>
<sequence length="164" mass="18153">MLAKRLSREGFFVYAGCRDASCEGALQLSKYPNVHVLQMDVTKDNEVDDALSLVESNLGTKVLWAVVANAGFASVGLVEWQSMQSIRNIFNINVFGTVNVCKKFLPLLRKSRGRVILVSSRTTVPYGTPYSMTKHALTSLADGLRRECFDQGVDVATIEPVMYK</sequence>
<gene>
    <name evidence="2" type="ORF">HPB48_023021</name>
</gene>
<dbReference type="EMBL" id="JABSTR010000010">
    <property type="protein sequence ID" value="KAH9380037.1"/>
    <property type="molecule type" value="Genomic_DNA"/>
</dbReference>
<dbReference type="InterPro" id="IPR020904">
    <property type="entry name" value="Sc_DH/Rdtase_CS"/>
</dbReference>
<evidence type="ECO:0000313" key="3">
    <source>
        <dbReference type="Proteomes" id="UP000821853"/>
    </source>
</evidence>
<dbReference type="Proteomes" id="UP000821853">
    <property type="component" value="Chromosome 8"/>
</dbReference>
<keyword evidence="1" id="KW-0560">Oxidoreductase</keyword>
<reference evidence="2 3" key="1">
    <citation type="journal article" date="2020" name="Cell">
        <title>Large-Scale Comparative Analyses of Tick Genomes Elucidate Their Genetic Diversity and Vector Capacities.</title>
        <authorList>
            <consortium name="Tick Genome and Microbiome Consortium (TIGMIC)"/>
            <person name="Jia N."/>
            <person name="Wang J."/>
            <person name="Shi W."/>
            <person name="Du L."/>
            <person name="Sun Y."/>
            <person name="Zhan W."/>
            <person name="Jiang J.F."/>
            <person name="Wang Q."/>
            <person name="Zhang B."/>
            <person name="Ji P."/>
            <person name="Bell-Sakyi L."/>
            <person name="Cui X.M."/>
            <person name="Yuan T.T."/>
            <person name="Jiang B.G."/>
            <person name="Yang W.F."/>
            <person name="Lam T.T."/>
            <person name="Chang Q.C."/>
            <person name="Ding S.J."/>
            <person name="Wang X.J."/>
            <person name="Zhu J.G."/>
            <person name="Ruan X.D."/>
            <person name="Zhao L."/>
            <person name="Wei J.T."/>
            <person name="Ye R.Z."/>
            <person name="Que T.C."/>
            <person name="Du C.H."/>
            <person name="Zhou Y.H."/>
            <person name="Cheng J.X."/>
            <person name="Dai P.F."/>
            <person name="Guo W.B."/>
            <person name="Han X.H."/>
            <person name="Huang E.J."/>
            <person name="Li L.F."/>
            <person name="Wei W."/>
            <person name="Gao Y.C."/>
            <person name="Liu J.Z."/>
            <person name="Shao H.Z."/>
            <person name="Wang X."/>
            <person name="Wang C.C."/>
            <person name="Yang T.C."/>
            <person name="Huo Q.B."/>
            <person name="Li W."/>
            <person name="Chen H.Y."/>
            <person name="Chen S.E."/>
            <person name="Zhou L.G."/>
            <person name="Ni X.B."/>
            <person name="Tian J.H."/>
            <person name="Sheng Y."/>
            <person name="Liu T."/>
            <person name="Pan Y.S."/>
            <person name="Xia L.Y."/>
            <person name="Li J."/>
            <person name="Zhao F."/>
            <person name="Cao W.C."/>
        </authorList>
    </citation>
    <scope>NUCLEOTIDE SEQUENCE [LARGE SCALE GENOMIC DNA]</scope>
    <source>
        <strain evidence="2">HaeL-2018</strain>
    </source>
</reference>
<dbReference type="OMA" id="SYSCSKY"/>
<dbReference type="GO" id="GO:0016491">
    <property type="term" value="F:oxidoreductase activity"/>
    <property type="evidence" value="ECO:0007669"/>
    <property type="project" value="UniProtKB-KW"/>
</dbReference>
<evidence type="ECO:0000313" key="2">
    <source>
        <dbReference type="EMBL" id="KAH9380037.1"/>
    </source>
</evidence>
<dbReference type="OrthoDB" id="6422490at2759"/>
<accession>A0A9J6GX28</accession>
<keyword evidence="3" id="KW-1185">Reference proteome</keyword>
<dbReference type="SUPFAM" id="SSF51735">
    <property type="entry name" value="NAD(P)-binding Rossmann-fold domains"/>
    <property type="match status" value="1"/>
</dbReference>
<protein>
    <submittedName>
        <fullName evidence="2">Uncharacterized protein</fullName>
    </submittedName>
</protein>
<evidence type="ECO:0000256" key="1">
    <source>
        <dbReference type="ARBA" id="ARBA00023002"/>
    </source>
</evidence>
<dbReference type="InterPro" id="IPR036291">
    <property type="entry name" value="NAD(P)-bd_dom_sf"/>
</dbReference>
<dbReference type="Gene3D" id="3.40.50.720">
    <property type="entry name" value="NAD(P)-binding Rossmann-like Domain"/>
    <property type="match status" value="1"/>
</dbReference>
<dbReference type="PANTHER" id="PTHR43313">
    <property type="entry name" value="SHORT-CHAIN DEHYDROGENASE/REDUCTASE FAMILY 9C"/>
    <property type="match status" value="1"/>
</dbReference>
<dbReference type="PANTHER" id="PTHR43313:SF36">
    <property type="entry name" value="D-BETA-HYDROXYBUTYRATE DEHYDROGENASE, MITOCHONDRIAL"/>
    <property type="match status" value="1"/>
</dbReference>
<dbReference type="GO" id="GO:0008202">
    <property type="term" value="P:steroid metabolic process"/>
    <property type="evidence" value="ECO:0007669"/>
    <property type="project" value="TreeGrafter"/>
</dbReference>
<dbReference type="InterPro" id="IPR002347">
    <property type="entry name" value="SDR_fam"/>
</dbReference>
<comment type="caution">
    <text evidence="2">The sequence shown here is derived from an EMBL/GenBank/DDBJ whole genome shotgun (WGS) entry which is preliminary data.</text>
</comment>